<keyword evidence="7" id="KW-0206">Cytoskeleton</keyword>
<reference evidence="11 12" key="1">
    <citation type="submission" date="2013-11" db="EMBL/GenBank/DDBJ databases">
        <title>Genome sequencing of Stegodyphus mimosarum.</title>
        <authorList>
            <person name="Bechsgaard J."/>
        </authorList>
    </citation>
    <scope>NUCLEOTIDE SEQUENCE [LARGE SCALE GENOMIC DNA]</scope>
</reference>
<dbReference type="GO" id="GO:0005885">
    <property type="term" value="C:Arp2/3 protein complex"/>
    <property type="evidence" value="ECO:0007669"/>
    <property type="project" value="InterPro"/>
</dbReference>
<feature type="non-terminal residue" evidence="11">
    <location>
        <position position="236"/>
    </location>
</feature>
<dbReference type="InterPro" id="IPR036322">
    <property type="entry name" value="WD40_repeat_dom_sf"/>
</dbReference>
<name>A0A087UD97_STEMI</name>
<evidence type="ECO:0000256" key="6">
    <source>
        <dbReference type="ARBA" id="ARBA00023203"/>
    </source>
</evidence>
<evidence type="ECO:0000256" key="10">
    <source>
        <dbReference type="PROSITE-ProRule" id="PRU00221"/>
    </source>
</evidence>
<dbReference type="OrthoDB" id="406844at2759"/>
<dbReference type="InterPro" id="IPR017383">
    <property type="entry name" value="ARPC1"/>
</dbReference>
<dbReference type="Proteomes" id="UP000054359">
    <property type="component" value="Unassembled WGS sequence"/>
</dbReference>
<proteinExistence type="inferred from homology"/>
<feature type="repeat" description="WD" evidence="10">
    <location>
        <begin position="49"/>
        <end position="80"/>
    </location>
</feature>
<dbReference type="SUPFAM" id="SSF50978">
    <property type="entry name" value="WD40 repeat-like"/>
    <property type="match status" value="1"/>
</dbReference>
<keyword evidence="5" id="KW-0677">Repeat</keyword>
<evidence type="ECO:0000256" key="1">
    <source>
        <dbReference type="ARBA" id="ARBA00004245"/>
    </source>
</evidence>
<keyword evidence="6" id="KW-0009">Actin-binding</keyword>
<evidence type="ECO:0000256" key="2">
    <source>
        <dbReference type="ARBA" id="ARBA00006260"/>
    </source>
</evidence>
<dbReference type="STRING" id="407821.A0A087UD97"/>
<sequence length="236" mass="26871">MTEIHSFGVEPITCHAWNNDRTQVALSPNSNEVHIYNRDGDRWSCNNVLSQHDLRVTSIDWAPNTNRIVTCSADRNAYVWTKVDDKWKPTLVLLRINRAATCVRWCPKETKFAVGCGACLISICFFEEENDWWLSKHIKKPIRSTVTSIDWHPNSVLLACGSTDFKTRVFSTYIKEIDDRPEPTVWGFKMPLGNVMAEFPNSGWVHCVSFSADGTKLAWVSHDSTISVCDAEKNMT</sequence>
<comment type="subcellular location">
    <subcellularLocation>
        <location evidence="1">Cytoplasm</location>
        <location evidence="1">Cytoskeleton</location>
    </subcellularLocation>
</comment>
<dbReference type="AlphaFoldDB" id="A0A087UD97"/>
<comment type="similarity">
    <text evidence="2">Belongs to the WD repeat ARPC1 family.</text>
</comment>
<evidence type="ECO:0000256" key="4">
    <source>
        <dbReference type="ARBA" id="ARBA00022574"/>
    </source>
</evidence>
<dbReference type="Gene3D" id="2.130.10.10">
    <property type="entry name" value="YVTN repeat-like/Quinoprotein amine dehydrogenase"/>
    <property type="match status" value="1"/>
</dbReference>
<gene>
    <name evidence="11" type="ORF">X975_02019</name>
</gene>
<dbReference type="PROSITE" id="PS50294">
    <property type="entry name" value="WD_REPEATS_REGION"/>
    <property type="match status" value="1"/>
</dbReference>
<keyword evidence="3" id="KW-0963">Cytoplasm</keyword>
<dbReference type="SMART" id="SM00320">
    <property type="entry name" value="WD40"/>
    <property type="match status" value="4"/>
</dbReference>
<dbReference type="InterPro" id="IPR001680">
    <property type="entry name" value="WD40_rpt"/>
</dbReference>
<dbReference type="OMA" id="EIHIFEW"/>
<evidence type="ECO:0000256" key="7">
    <source>
        <dbReference type="ARBA" id="ARBA00023212"/>
    </source>
</evidence>
<accession>A0A087UD97</accession>
<dbReference type="GO" id="GO:0051015">
    <property type="term" value="F:actin filament binding"/>
    <property type="evidence" value="ECO:0007669"/>
    <property type="project" value="TreeGrafter"/>
</dbReference>
<evidence type="ECO:0000313" key="11">
    <source>
        <dbReference type="EMBL" id="KFM75336.1"/>
    </source>
</evidence>
<dbReference type="GO" id="GO:0034314">
    <property type="term" value="P:Arp2/3 complex-mediated actin nucleation"/>
    <property type="evidence" value="ECO:0007669"/>
    <property type="project" value="InterPro"/>
</dbReference>
<protein>
    <recommendedName>
        <fullName evidence="8">Arp2/3 complex 41 kDa subunit</fullName>
    </recommendedName>
    <alternativeName>
        <fullName evidence="9">p41-ARC</fullName>
    </alternativeName>
</protein>
<keyword evidence="4 10" id="KW-0853">WD repeat</keyword>
<organism evidence="11 12">
    <name type="scientific">Stegodyphus mimosarum</name>
    <name type="common">African social velvet spider</name>
    <dbReference type="NCBI Taxonomy" id="407821"/>
    <lineage>
        <taxon>Eukaryota</taxon>
        <taxon>Metazoa</taxon>
        <taxon>Ecdysozoa</taxon>
        <taxon>Arthropoda</taxon>
        <taxon>Chelicerata</taxon>
        <taxon>Arachnida</taxon>
        <taxon>Araneae</taxon>
        <taxon>Araneomorphae</taxon>
        <taxon>Entelegynae</taxon>
        <taxon>Eresoidea</taxon>
        <taxon>Eresidae</taxon>
        <taxon>Stegodyphus</taxon>
    </lineage>
</organism>
<dbReference type="PANTHER" id="PTHR10709:SF2">
    <property type="entry name" value="ACTIN-RELATED PROTEIN 2_3 COMPLEX SUBUNIT"/>
    <property type="match status" value="1"/>
</dbReference>
<keyword evidence="12" id="KW-1185">Reference proteome</keyword>
<dbReference type="EMBL" id="KK119308">
    <property type="protein sequence ID" value="KFM75336.1"/>
    <property type="molecule type" value="Genomic_DNA"/>
</dbReference>
<dbReference type="PROSITE" id="PS50082">
    <property type="entry name" value="WD_REPEATS_2"/>
    <property type="match status" value="1"/>
</dbReference>
<evidence type="ECO:0000256" key="5">
    <source>
        <dbReference type="ARBA" id="ARBA00022737"/>
    </source>
</evidence>
<dbReference type="Pfam" id="PF00400">
    <property type="entry name" value="WD40"/>
    <property type="match status" value="3"/>
</dbReference>
<dbReference type="PANTHER" id="PTHR10709">
    <property type="entry name" value="ACTIN-RELATED PROTEIN 2/3 COMPLEX SUBUNIT 1"/>
    <property type="match status" value="1"/>
</dbReference>
<evidence type="ECO:0000256" key="3">
    <source>
        <dbReference type="ARBA" id="ARBA00022490"/>
    </source>
</evidence>
<evidence type="ECO:0000256" key="8">
    <source>
        <dbReference type="ARBA" id="ARBA00041244"/>
    </source>
</evidence>
<evidence type="ECO:0000313" key="12">
    <source>
        <dbReference type="Proteomes" id="UP000054359"/>
    </source>
</evidence>
<dbReference type="InterPro" id="IPR015943">
    <property type="entry name" value="WD40/YVTN_repeat-like_dom_sf"/>
</dbReference>
<evidence type="ECO:0000256" key="9">
    <source>
        <dbReference type="ARBA" id="ARBA00041789"/>
    </source>
</evidence>